<gene>
    <name evidence="2" type="ORF">K458DRAFT_395741</name>
</gene>
<name>A0A6G1II94_9PLEO</name>
<keyword evidence="1" id="KW-1133">Transmembrane helix</keyword>
<dbReference type="OrthoDB" id="3801228at2759"/>
<dbReference type="EMBL" id="MU005620">
    <property type="protein sequence ID" value="KAF2677671.1"/>
    <property type="molecule type" value="Genomic_DNA"/>
</dbReference>
<accession>A0A6G1II94</accession>
<feature type="transmembrane region" description="Helical" evidence="1">
    <location>
        <begin position="256"/>
        <end position="277"/>
    </location>
</feature>
<evidence type="ECO:0000313" key="3">
    <source>
        <dbReference type="Proteomes" id="UP000799291"/>
    </source>
</evidence>
<dbReference type="Proteomes" id="UP000799291">
    <property type="component" value="Unassembled WGS sequence"/>
</dbReference>
<proteinExistence type="predicted"/>
<protein>
    <submittedName>
        <fullName evidence="2">Uncharacterized protein</fullName>
    </submittedName>
</protein>
<feature type="transmembrane region" description="Helical" evidence="1">
    <location>
        <begin position="133"/>
        <end position="153"/>
    </location>
</feature>
<feature type="transmembrane region" description="Helical" evidence="1">
    <location>
        <begin position="165"/>
        <end position="194"/>
    </location>
</feature>
<feature type="transmembrane region" description="Helical" evidence="1">
    <location>
        <begin position="90"/>
        <end position="113"/>
    </location>
</feature>
<keyword evidence="1" id="KW-0472">Membrane</keyword>
<feature type="transmembrane region" description="Helical" evidence="1">
    <location>
        <begin position="51"/>
        <end position="70"/>
    </location>
</feature>
<feature type="transmembrane region" description="Helical" evidence="1">
    <location>
        <begin position="215"/>
        <end position="236"/>
    </location>
</feature>
<feature type="transmembrane region" description="Helical" evidence="1">
    <location>
        <begin position="18"/>
        <end position="39"/>
    </location>
</feature>
<keyword evidence="3" id="KW-1185">Reference proteome</keyword>
<dbReference type="AlphaFoldDB" id="A0A6G1II94"/>
<evidence type="ECO:0000256" key="1">
    <source>
        <dbReference type="SAM" id="Phobius"/>
    </source>
</evidence>
<reference evidence="2" key="1">
    <citation type="journal article" date="2020" name="Stud. Mycol.">
        <title>101 Dothideomycetes genomes: a test case for predicting lifestyles and emergence of pathogens.</title>
        <authorList>
            <person name="Haridas S."/>
            <person name="Albert R."/>
            <person name="Binder M."/>
            <person name="Bloem J."/>
            <person name="Labutti K."/>
            <person name="Salamov A."/>
            <person name="Andreopoulos B."/>
            <person name="Baker S."/>
            <person name="Barry K."/>
            <person name="Bills G."/>
            <person name="Bluhm B."/>
            <person name="Cannon C."/>
            <person name="Castanera R."/>
            <person name="Culley D."/>
            <person name="Daum C."/>
            <person name="Ezra D."/>
            <person name="Gonzalez J."/>
            <person name="Henrissat B."/>
            <person name="Kuo A."/>
            <person name="Liang C."/>
            <person name="Lipzen A."/>
            <person name="Lutzoni F."/>
            <person name="Magnuson J."/>
            <person name="Mondo S."/>
            <person name="Nolan M."/>
            <person name="Ohm R."/>
            <person name="Pangilinan J."/>
            <person name="Park H.-J."/>
            <person name="Ramirez L."/>
            <person name="Alfaro M."/>
            <person name="Sun H."/>
            <person name="Tritt A."/>
            <person name="Yoshinaga Y."/>
            <person name="Zwiers L.-H."/>
            <person name="Turgeon B."/>
            <person name="Goodwin S."/>
            <person name="Spatafora J."/>
            <person name="Crous P."/>
            <person name="Grigoriev I."/>
        </authorList>
    </citation>
    <scope>NUCLEOTIDE SEQUENCE</scope>
    <source>
        <strain evidence="2">CBS 122367</strain>
    </source>
</reference>
<keyword evidence="1" id="KW-0812">Transmembrane</keyword>
<sequence>MSDDSTLTTMSYERVHDIYGPGVFIAWILVGYSATIRLLPLDDPPRTDSITHDFIATLAYPIVVAGHLIVQARRYPGPRNEMWDTTDEQLLPFMGAFNASFDVLYFALGLNGLWMLMMAHHHWYEDRRQTRRIWLVTIASLWILVAFCFVPYAGFLGTFLGSVAVFLACLFLVGAPLFLCMWIVCFVAAIVGCYRTGAHLVARMRSFDRFAEEDFYPAFKLAVAAVGASAFAVSNWSVLALGVYLVPKSGHAWFDLGQAFSLTVGGINLGFAVRAAVKEVCGLEGGVGEYWGLVVGGVGGIKYFMM</sequence>
<evidence type="ECO:0000313" key="2">
    <source>
        <dbReference type="EMBL" id="KAF2677671.1"/>
    </source>
</evidence>
<organism evidence="2 3">
    <name type="scientific">Lentithecium fluviatile CBS 122367</name>
    <dbReference type="NCBI Taxonomy" id="1168545"/>
    <lineage>
        <taxon>Eukaryota</taxon>
        <taxon>Fungi</taxon>
        <taxon>Dikarya</taxon>
        <taxon>Ascomycota</taxon>
        <taxon>Pezizomycotina</taxon>
        <taxon>Dothideomycetes</taxon>
        <taxon>Pleosporomycetidae</taxon>
        <taxon>Pleosporales</taxon>
        <taxon>Massarineae</taxon>
        <taxon>Lentitheciaceae</taxon>
        <taxon>Lentithecium</taxon>
    </lineage>
</organism>